<dbReference type="GO" id="GO:0016615">
    <property type="term" value="F:malate dehydrogenase activity"/>
    <property type="evidence" value="ECO:0007669"/>
    <property type="project" value="InterPro"/>
</dbReference>
<organism evidence="3">
    <name type="scientific">Cyprinus carpio</name>
    <name type="common">Common carp</name>
    <dbReference type="NCBI Taxonomy" id="7962"/>
    <lineage>
        <taxon>Eukaryota</taxon>
        <taxon>Metazoa</taxon>
        <taxon>Chordata</taxon>
        <taxon>Craniata</taxon>
        <taxon>Vertebrata</taxon>
        <taxon>Euteleostomi</taxon>
        <taxon>Actinopterygii</taxon>
        <taxon>Neopterygii</taxon>
        <taxon>Teleostei</taxon>
        <taxon>Ostariophysi</taxon>
        <taxon>Cypriniformes</taxon>
        <taxon>Cyprinidae</taxon>
        <taxon>Cyprininae</taxon>
        <taxon>Cyprinus</taxon>
    </lineage>
</organism>
<accession>A0A9R0AIW7</accession>
<dbReference type="InterPro" id="IPR010945">
    <property type="entry name" value="Malate_DH_type2"/>
</dbReference>
<evidence type="ECO:0000256" key="1">
    <source>
        <dbReference type="ARBA" id="ARBA00023002"/>
    </source>
</evidence>
<dbReference type="OrthoDB" id="1510206at2759"/>
<gene>
    <name evidence="3" type="primary">LOC109057260</name>
</gene>
<dbReference type="AlphaFoldDB" id="A0A9R0AIW7"/>
<keyword evidence="1" id="KW-0560">Oxidoreductase</keyword>
<protein>
    <submittedName>
        <fullName evidence="3">Malate dehydrogenase 1B</fullName>
    </submittedName>
</protein>
<reference evidence="3" key="1">
    <citation type="submission" date="2025-08" db="UniProtKB">
        <authorList>
            <consortium name="RefSeq"/>
        </authorList>
    </citation>
    <scope>IDENTIFICATION</scope>
    <source>
        <tissue evidence="3">Muscle</tissue>
    </source>
</reference>
<dbReference type="GeneID" id="109057260"/>
<dbReference type="Proteomes" id="UP001155660">
    <property type="component" value="Chromosome A1"/>
</dbReference>
<dbReference type="GO" id="GO:0016616">
    <property type="term" value="F:oxidoreductase activity, acting on the CH-OH group of donors, NAD or NADP as acceptor"/>
    <property type="evidence" value="ECO:0007669"/>
    <property type="project" value="InterPro"/>
</dbReference>
<proteinExistence type="predicted"/>
<dbReference type="InterPro" id="IPR022383">
    <property type="entry name" value="Lactate/malate_DH_C"/>
</dbReference>
<feature type="domain" description="Lactate/malate dehydrogenase C-terminal" evidence="2">
    <location>
        <begin position="5"/>
        <end position="112"/>
    </location>
</feature>
<evidence type="ECO:0000313" key="3">
    <source>
        <dbReference type="RefSeq" id="XP_042598266.1"/>
    </source>
</evidence>
<evidence type="ECO:0000259" key="2">
    <source>
        <dbReference type="Pfam" id="PF02866"/>
    </source>
</evidence>
<dbReference type="KEGG" id="ccar:109057260"/>
<dbReference type="Pfam" id="PF02866">
    <property type="entry name" value="Ldh_1_C"/>
    <property type="match status" value="1"/>
</dbReference>
<dbReference type="PANTHER" id="PTHR23382">
    <property type="entry name" value="MALATE DEHYDROGENASE"/>
    <property type="match status" value="1"/>
</dbReference>
<name>A0A9R0AIW7_CYPCA</name>
<dbReference type="RefSeq" id="XP_042598266.1">
    <property type="nucleotide sequence ID" value="XM_042742332.1"/>
</dbReference>
<dbReference type="GO" id="GO:0006108">
    <property type="term" value="P:malate metabolic process"/>
    <property type="evidence" value="ECO:0007669"/>
    <property type="project" value="InterPro"/>
</dbReference>
<sequence>MIYDWKWVETDLMSLVHKHCTTILSKTKNTTAISKTNGIRTILRALDNNASLEDVFSLGVISTGQLGIPAGLVFSMPVSFRNGHWSVHSDVTVTDELRLKLDACERDIAARILKEDA</sequence>